<dbReference type="InterPro" id="IPR036770">
    <property type="entry name" value="Ankyrin_rpt-contain_sf"/>
</dbReference>
<proteinExistence type="predicted"/>
<keyword evidence="1" id="KW-0175">Coiled coil</keyword>
<sequence length="856" mass="94668">MWQLHRRSGGGNEAAADGELHEQHLDQFNETMSRSTSQNIMDFAPLQHHRAALGGSRRSLEKSRSLPVVNHRQVGVSGLHHHRASSAMKNDTFGNFSSHQYQAAAGSSSSNPFLDNSITMMMSFPTAVAAGTMFAAAPSGNNHLSAASTASSSTSSNKLAASRSSSDSAYFSDEDLPRHLLHHPNNTINNLGGGGITRCATPYGGSQSNNIITVDPSPTPNNNGRNSCQIGPSKLYRLIASPPQDAPLDWDVILHRALSHPHEACFFDPNAGGHVFALHKLLRRTGDDPNCRPPFPVVEAVMKACPRAVTRKQAVVDEDNITDEFSNSASDNLHAVLIDGQVPPPPPNNGPMNEDDASDAASQPQDEDDDNDHDDVRFEYPLAIACEWEQDGEVVRLLASSLQKSNPVYRSEVFRSLDYASLPNCFVRILLEENPNCVLERGTSSEENEGDDDDSPLEKVLFWWDDPDMLGMEDDIASYPDCNMRDDLCDLFEKLRMMLYAAAKGSMKGYDDDKIQFQVLHHVLRIVSTGGIRDVRFPNDFAHAVLLIAKFIQRERVGMFQERDETGSLPLHIACSGQGLNRPPNSVPEPESNTEANIVTDAQVGDEAREDNDDLRNDEQAPDQLEDEEDDDEEVDVSDSDEGSERISIPSGMEVIGLLLENNPNSIRLRDSLTGSLPLHLALQCNPQVVEVIEKFIDIFPLSISMPDGNGRLPLHIALLQKSPSWEKILRSYPAALECRDPVTGLLPFQLAAMSTSNDETEDEIEENEDSLSLCFQLLRKNPCLATGLGKMKSRPQSLIKQQIMARYKPRVLKLEEENERLKQRVKELENQLKNVTVGTSENPKWKKRKSTSTLC</sequence>
<reference evidence="3" key="1">
    <citation type="submission" date="2023-06" db="EMBL/GenBank/DDBJ databases">
        <title>Survivors Of The Sea: Transcriptome response of Skeletonema marinoi to long-term dormancy.</title>
        <authorList>
            <person name="Pinder M.I.M."/>
            <person name="Kourtchenko O."/>
            <person name="Robertson E.K."/>
            <person name="Larsson T."/>
            <person name="Maumus F."/>
            <person name="Osuna-Cruz C.M."/>
            <person name="Vancaester E."/>
            <person name="Stenow R."/>
            <person name="Vandepoele K."/>
            <person name="Ploug H."/>
            <person name="Bruchert V."/>
            <person name="Godhe A."/>
            <person name="Topel M."/>
        </authorList>
    </citation>
    <scope>NUCLEOTIDE SEQUENCE</scope>
    <source>
        <strain evidence="3">R05AC</strain>
    </source>
</reference>
<accession>A0AAD8YLU1</accession>
<evidence type="ECO:0000313" key="3">
    <source>
        <dbReference type="EMBL" id="KAK1747652.1"/>
    </source>
</evidence>
<evidence type="ECO:0000313" key="4">
    <source>
        <dbReference type="Proteomes" id="UP001224775"/>
    </source>
</evidence>
<dbReference type="Proteomes" id="UP001224775">
    <property type="component" value="Unassembled WGS sequence"/>
</dbReference>
<feature type="region of interest" description="Disordered" evidence="2">
    <location>
        <begin position="337"/>
        <end position="374"/>
    </location>
</feature>
<feature type="region of interest" description="Disordered" evidence="2">
    <location>
        <begin position="142"/>
        <end position="170"/>
    </location>
</feature>
<dbReference type="AlphaFoldDB" id="A0AAD8YLU1"/>
<dbReference type="Gene3D" id="1.25.40.20">
    <property type="entry name" value="Ankyrin repeat-containing domain"/>
    <property type="match status" value="1"/>
</dbReference>
<feature type="coiled-coil region" evidence="1">
    <location>
        <begin position="805"/>
        <end position="839"/>
    </location>
</feature>
<dbReference type="EMBL" id="JATAAI010000002">
    <property type="protein sequence ID" value="KAK1747652.1"/>
    <property type="molecule type" value="Genomic_DNA"/>
</dbReference>
<feature type="compositionally biased region" description="Acidic residues" evidence="2">
    <location>
        <begin position="620"/>
        <end position="642"/>
    </location>
</feature>
<organism evidence="3 4">
    <name type="scientific">Skeletonema marinoi</name>
    <dbReference type="NCBI Taxonomy" id="267567"/>
    <lineage>
        <taxon>Eukaryota</taxon>
        <taxon>Sar</taxon>
        <taxon>Stramenopiles</taxon>
        <taxon>Ochrophyta</taxon>
        <taxon>Bacillariophyta</taxon>
        <taxon>Coscinodiscophyceae</taxon>
        <taxon>Thalassiosirophycidae</taxon>
        <taxon>Thalassiosirales</taxon>
        <taxon>Skeletonemataceae</taxon>
        <taxon>Skeletonema</taxon>
        <taxon>Skeletonema marinoi-dohrnii complex</taxon>
    </lineage>
</organism>
<feature type="region of interest" description="Disordered" evidence="2">
    <location>
        <begin position="576"/>
        <end position="648"/>
    </location>
</feature>
<protein>
    <submittedName>
        <fullName evidence="3">Uncharacterized protein</fullName>
    </submittedName>
</protein>
<comment type="caution">
    <text evidence="3">The sequence shown here is derived from an EMBL/GenBank/DDBJ whole genome shotgun (WGS) entry which is preliminary data.</text>
</comment>
<dbReference type="SUPFAM" id="SSF48403">
    <property type="entry name" value="Ankyrin repeat"/>
    <property type="match status" value="1"/>
</dbReference>
<gene>
    <name evidence="3" type="ORF">QTG54_001615</name>
</gene>
<evidence type="ECO:0000256" key="1">
    <source>
        <dbReference type="SAM" id="Coils"/>
    </source>
</evidence>
<feature type="compositionally biased region" description="Low complexity" evidence="2">
    <location>
        <begin position="145"/>
        <end position="170"/>
    </location>
</feature>
<evidence type="ECO:0000256" key="2">
    <source>
        <dbReference type="SAM" id="MobiDB-lite"/>
    </source>
</evidence>
<keyword evidence="4" id="KW-1185">Reference proteome</keyword>
<name>A0AAD8YLU1_9STRA</name>